<dbReference type="Proteomes" id="UP000826300">
    <property type="component" value="Chromosome"/>
</dbReference>
<proteinExistence type="predicted"/>
<dbReference type="EMBL" id="CP069370">
    <property type="protein sequence ID" value="QYZ71618.1"/>
    <property type="molecule type" value="Genomic_DNA"/>
</dbReference>
<organism evidence="2 3">
    <name type="scientific">Neotabrizicola shimadae</name>
    <dbReference type="NCBI Taxonomy" id="2807096"/>
    <lineage>
        <taxon>Bacteria</taxon>
        <taxon>Pseudomonadati</taxon>
        <taxon>Pseudomonadota</taxon>
        <taxon>Alphaproteobacteria</taxon>
        <taxon>Rhodobacterales</taxon>
        <taxon>Paracoccaceae</taxon>
        <taxon>Neotabrizicola</taxon>
    </lineage>
</organism>
<sequence>MATLFQGMNLSLDGYVDHDRFAPDDALFRHFTQMVGDLTGSLYGRRLYELMRYWDEDQPDWTPDLHDFARAWRAQPKWVASRTLTSVGPNSTLLGPDLAAEVRRLKSTLPGEIQGGGPVLAHGLSHLGLIGEYRLYIRPVVLGRGNPSFAGPCRRHASCPAPTWARMPYSERSFQHSKLGPEVIPVVLSGSLARGLERLCRTLPRCIRQQTGYPNRPMPHRLRPVRRATGS</sequence>
<name>A0A8G0ZZ47_9RHOB</name>
<evidence type="ECO:0000313" key="3">
    <source>
        <dbReference type="Proteomes" id="UP000826300"/>
    </source>
</evidence>
<gene>
    <name evidence="2" type="ORF">JO391_09045</name>
</gene>
<protein>
    <submittedName>
        <fullName evidence="2">Dihydrofolate reductase family protein</fullName>
    </submittedName>
</protein>
<feature type="compositionally biased region" description="Basic residues" evidence="1">
    <location>
        <begin position="218"/>
        <end position="231"/>
    </location>
</feature>
<evidence type="ECO:0000313" key="2">
    <source>
        <dbReference type="EMBL" id="QYZ71618.1"/>
    </source>
</evidence>
<dbReference type="SUPFAM" id="SSF53597">
    <property type="entry name" value="Dihydrofolate reductase-like"/>
    <property type="match status" value="1"/>
</dbReference>
<accession>A0A8G0ZZ47</accession>
<dbReference type="Gene3D" id="3.40.430.10">
    <property type="entry name" value="Dihydrofolate Reductase, subunit A"/>
    <property type="match status" value="1"/>
</dbReference>
<dbReference type="AlphaFoldDB" id="A0A8G0ZZ47"/>
<evidence type="ECO:0000256" key="1">
    <source>
        <dbReference type="SAM" id="MobiDB-lite"/>
    </source>
</evidence>
<feature type="region of interest" description="Disordered" evidence="1">
    <location>
        <begin position="211"/>
        <end position="231"/>
    </location>
</feature>
<dbReference type="InterPro" id="IPR024072">
    <property type="entry name" value="DHFR-like_dom_sf"/>
</dbReference>
<dbReference type="KEGG" id="nsm:JO391_09045"/>
<keyword evidence="3" id="KW-1185">Reference proteome</keyword>
<reference evidence="2" key="1">
    <citation type="submission" date="2021-02" db="EMBL/GenBank/DDBJ databases">
        <title>Rhodobacter shimadae sp. nov., an aerobic anoxygenic phototrophic bacterium isolated from a hot spring.</title>
        <authorList>
            <person name="Muramatsu S."/>
            <person name="Haruta S."/>
            <person name="Hirose S."/>
            <person name="Hanada S."/>
        </authorList>
    </citation>
    <scope>NUCLEOTIDE SEQUENCE</scope>
    <source>
        <strain evidence="2">N10</strain>
    </source>
</reference>